<name>A0A5B7JRT6_PORTR</name>
<comment type="caution">
    <text evidence="3">The sequence shown here is derived from an EMBL/GenBank/DDBJ whole genome shotgun (WGS) entry which is preliminary data.</text>
</comment>
<feature type="compositionally biased region" description="Low complexity" evidence="1">
    <location>
        <begin position="211"/>
        <end position="222"/>
    </location>
</feature>
<gene>
    <name evidence="3" type="ORF">E2C01_092355</name>
</gene>
<protein>
    <recommendedName>
        <fullName evidence="5">THAP-type domain-containing protein</fullName>
    </recommendedName>
</protein>
<dbReference type="AlphaFoldDB" id="A0A5B7JRT6"/>
<organism evidence="3 4">
    <name type="scientific">Portunus trituberculatus</name>
    <name type="common">Swimming crab</name>
    <name type="synonym">Neptunus trituberculatus</name>
    <dbReference type="NCBI Taxonomy" id="210409"/>
    <lineage>
        <taxon>Eukaryota</taxon>
        <taxon>Metazoa</taxon>
        <taxon>Ecdysozoa</taxon>
        <taxon>Arthropoda</taxon>
        <taxon>Crustacea</taxon>
        <taxon>Multicrustacea</taxon>
        <taxon>Malacostraca</taxon>
        <taxon>Eumalacostraca</taxon>
        <taxon>Eucarida</taxon>
        <taxon>Decapoda</taxon>
        <taxon>Pleocyemata</taxon>
        <taxon>Brachyura</taxon>
        <taxon>Eubrachyura</taxon>
        <taxon>Portunoidea</taxon>
        <taxon>Portunidae</taxon>
        <taxon>Portuninae</taxon>
        <taxon>Portunus</taxon>
    </lineage>
</organism>
<keyword evidence="2" id="KW-0812">Transmembrane</keyword>
<accession>A0A5B7JRT6</accession>
<keyword evidence="4" id="KW-1185">Reference proteome</keyword>
<sequence>MGSSCLIKTCPVKKTRLGASFHRLPWKHPSLRATLQGIFGAANVREVTRWSRICSLHIAQLAPHAATHKAVRRLMEYYMWNARSYKRIFELSSRFEGEAGTAVKDVNCGGIGNVILHVLSDALPTHSYTHEHDQHAHTPSGCPTAAQLEGTHTHTHTHTVSYIFLFLLSYSSLNIRFLFIVVVLVTTTTTITSSPSSSLSSSISFSWFSSSSSSSFSASSSFQQSKWFPENPA</sequence>
<reference evidence="3 4" key="1">
    <citation type="submission" date="2019-05" db="EMBL/GenBank/DDBJ databases">
        <title>Another draft genome of Portunus trituberculatus and its Hox gene families provides insights of decapod evolution.</title>
        <authorList>
            <person name="Jeong J.-H."/>
            <person name="Song I."/>
            <person name="Kim S."/>
            <person name="Choi T."/>
            <person name="Kim D."/>
            <person name="Ryu S."/>
            <person name="Kim W."/>
        </authorList>
    </citation>
    <scope>NUCLEOTIDE SEQUENCE [LARGE SCALE GENOMIC DNA]</scope>
    <source>
        <tissue evidence="3">Muscle</tissue>
    </source>
</reference>
<dbReference type="OrthoDB" id="432970at2759"/>
<proteinExistence type="predicted"/>
<dbReference type="Proteomes" id="UP000324222">
    <property type="component" value="Unassembled WGS sequence"/>
</dbReference>
<feature type="region of interest" description="Disordered" evidence="1">
    <location>
        <begin position="211"/>
        <end position="233"/>
    </location>
</feature>
<evidence type="ECO:0000313" key="4">
    <source>
        <dbReference type="Proteomes" id="UP000324222"/>
    </source>
</evidence>
<feature type="region of interest" description="Disordered" evidence="1">
    <location>
        <begin position="129"/>
        <end position="148"/>
    </location>
</feature>
<keyword evidence="2" id="KW-1133">Transmembrane helix</keyword>
<dbReference type="EMBL" id="VSRR010108482">
    <property type="protein sequence ID" value="MPC97066.1"/>
    <property type="molecule type" value="Genomic_DNA"/>
</dbReference>
<evidence type="ECO:0008006" key="5">
    <source>
        <dbReference type="Google" id="ProtNLM"/>
    </source>
</evidence>
<keyword evidence="2" id="KW-0472">Membrane</keyword>
<evidence type="ECO:0000256" key="1">
    <source>
        <dbReference type="SAM" id="MobiDB-lite"/>
    </source>
</evidence>
<evidence type="ECO:0000313" key="3">
    <source>
        <dbReference type="EMBL" id="MPC97066.1"/>
    </source>
</evidence>
<evidence type="ECO:0000256" key="2">
    <source>
        <dbReference type="SAM" id="Phobius"/>
    </source>
</evidence>
<feature type="transmembrane region" description="Helical" evidence="2">
    <location>
        <begin position="162"/>
        <end position="185"/>
    </location>
</feature>